<dbReference type="Gene3D" id="3.30.2140.10">
    <property type="entry name" value="Arylamine N-acetyltransferase"/>
    <property type="match status" value="1"/>
</dbReference>
<dbReference type="Gene3D" id="2.40.128.150">
    <property type="entry name" value="Cysteine proteinases"/>
    <property type="match status" value="1"/>
</dbReference>
<name>A0A7M2Y3X2_9FLAO</name>
<comment type="similarity">
    <text evidence="1 2">Belongs to the arylamine N-acetyltransferase family.</text>
</comment>
<evidence type="ECO:0000313" key="4">
    <source>
        <dbReference type="Proteomes" id="UP000594195"/>
    </source>
</evidence>
<keyword evidence="4" id="KW-1185">Reference proteome</keyword>
<dbReference type="Pfam" id="PF00797">
    <property type="entry name" value="Acetyltransf_2"/>
    <property type="match status" value="1"/>
</dbReference>
<keyword evidence="3" id="KW-0808">Transferase</keyword>
<dbReference type="PANTHER" id="PTHR11786">
    <property type="entry name" value="N-HYDROXYARYLAMINE O-ACETYLTRANSFERASE"/>
    <property type="match status" value="1"/>
</dbReference>
<proteinExistence type="inferred from homology"/>
<dbReference type="SUPFAM" id="SSF54001">
    <property type="entry name" value="Cysteine proteinases"/>
    <property type="match status" value="1"/>
</dbReference>
<evidence type="ECO:0000313" key="3">
    <source>
        <dbReference type="EMBL" id="QOW08871.1"/>
    </source>
</evidence>
<evidence type="ECO:0000256" key="1">
    <source>
        <dbReference type="ARBA" id="ARBA00006547"/>
    </source>
</evidence>
<dbReference type="RefSeq" id="WP_193812084.1">
    <property type="nucleotide sequence ID" value="NZ_CP040442.1"/>
</dbReference>
<sequence length="277" mass="32076">MNSKIDLKSYFQRIGYKGEQTTTLETLQQLHRLHTQAIPFENINSFMGIPVKLDIQSLQQKLIGERRGGYCYEQNLLFKDILETLGFSVKGLAARVLWNQPEDKITRKSHMLLLINYDGKKYIADVGFGAITLTGALLLETDKVQTTPHESFRLTKPHQEYYFLQVQINNEWKTLYRFDLEEQFLPDYEMANWYLSNNPESHFVTDFIAARPDIGRRYTLSNNVFKEHLLNGNTKSNTLTTSGQLKNVLENELKLTLPANLSIDEMFEKAQASAKRQ</sequence>
<protein>
    <submittedName>
        <fullName evidence="3">Arylamine N-acetyltransferase</fullName>
    </submittedName>
</protein>
<dbReference type="GO" id="GO:0016407">
    <property type="term" value="F:acetyltransferase activity"/>
    <property type="evidence" value="ECO:0007669"/>
    <property type="project" value="InterPro"/>
</dbReference>
<accession>A0A7M2Y3X2</accession>
<evidence type="ECO:0000256" key="2">
    <source>
        <dbReference type="RuleBase" id="RU003452"/>
    </source>
</evidence>
<gene>
    <name evidence="3" type="ORF">Q73A0000_00175</name>
</gene>
<dbReference type="InterPro" id="IPR038765">
    <property type="entry name" value="Papain-like_cys_pep_sf"/>
</dbReference>
<reference evidence="3 4" key="1">
    <citation type="submission" date="2019-05" db="EMBL/GenBank/DDBJ databases">
        <title>Chryseobacterium sp. isolated from King George Island, maritime Antarctica.</title>
        <authorList>
            <person name="Peng X."/>
        </authorList>
    </citation>
    <scope>NUCLEOTIDE SEQUENCE [LARGE SCALE GENOMIC DNA]</scope>
    <source>
        <strain evidence="3 4">7-3A</strain>
    </source>
</reference>
<dbReference type="KEGG" id="kfa:Q73A0000_00175"/>
<dbReference type="AlphaFoldDB" id="A0A7M2Y3X2"/>
<dbReference type="Proteomes" id="UP000594195">
    <property type="component" value="Chromosome"/>
</dbReference>
<dbReference type="PANTHER" id="PTHR11786:SF0">
    <property type="entry name" value="ARYLAMINE N-ACETYLTRANSFERASE 4-RELATED"/>
    <property type="match status" value="1"/>
</dbReference>
<dbReference type="InterPro" id="IPR001447">
    <property type="entry name" value="Arylamine_N-AcTrfase"/>
</dbReference>
<organism evidence="3 4">
    <name type="scientific">Kaistella flava</name>
    <name type="common">ex Peng et al. 2021</name>
    <dbReference type="NCBI Taxonomy" id="2038776"/>
    <lineage>
        <taxon>Bacteria</taxon>
        <taxon>Pseudomonadati</taxon>
        <taxon>Bacteroidota</taxon>
        <taxon>Flavobacteriia</taxon>
        <taxon>Flavobacteriales</taxon>
        <taxon>Weeksellaceae</taxon>
        <taxon>Chryseobacterium group</taxon>
        <taxon>Kaistella</taxon>
    </lineage>
</organism>
<dbReference type="PRINTS" id="PR01543">
    <property type="entry name" value="ANATRNSFRASE"/>
</dbReference>
<dbReference type="EMBL" id="CP040442">
    <property type="protein sequence ID" value="QOW08871.1"/>
    <property type="molecule type" value="Genomic_DNA"/>
</dbReference>